<evidence type="ECO:0000259" key="9">
    <source>
        <dbReference type="PROSITE" id="PS50089"/>
    </source>
</evidence>
<feature type="domain" description="RING-type" evidence="9">
    <location>
        <begin position="71"/>
        <end position="112"/>
    </location>
</feature>
<dbReference type="InterPro" id="IPR051834">
    <property type="entry name" value="RING_finger_E3_ligase"/>
</dbReference>
<evidence type="ECO:0000256" key="1">
    <source>
        <dbReference type="ARBA" id="ARBA00000900"/>
    </source>
</evidence>
<dbReference type="GO" id="GO:0005634">
    <property type="term" value="C:nucleus"/>
    <property type="evidence" value="ECO:0007669"/>
    <property type="project" value="TreeGrafter"/>
</dbReference>
<dbReference type="InterPro" id="IPR013083">
    <property type="entry name" value="Znf_RING/FYVE/PHD"/>
</dbReference>
<dbReference type="InterPro" id="IPR001841">
    <property type="entry name" value="Znf_RING"/>
</dbReference>
<dbReference type="SMART" id="SM00184">
    <property type="entry name" value="RING"/>
    <property type="match status" value="1"/>
</dbReference>
<reference evidence="10" key="1">
    <citation type="submission" date="2018-02" db="EMBL/GenBank/DDBJ databases">
        <title>Rhizophora mucronata_Transcriptome.</title>
        <authorList>
            <person name="Meera S.P."/>
            <person name="Sreeshan A."/>
            <person name="Augustine A."/>
        </authorList>
    </citation>
    <scope>NUCLEOTIDE SEQUENCE</scope>
    <source>
        <tissue evidence="10">Leaf</tissue>
    </source>
</reference>
<evidence type="ECO:0000256" key="3">
    <source>
        <dbReference type="ARBA" id="ARBA00022679"/>
    </source>
</evidence>
<evidence type="ECO:0000256" key="5">
    <source>
        <dbReference type="ARBA" id="ARBA00022771"/>
    </source>
</evidence>
<dbReference type="EC" id="2.3.2.27" evidence="2"/>
<dbReference type="Gene3D" id="3.30.40.10">
    <property type="entry name" value="Zinc/RING finger domain, C3HC4 (zinc finger)"/>
    <property type="match status" value="1"/>
</dbReference>
<dbReference type="EMBL" id="GGEC01054279">
    <property type="protein sequence ID" value="MBX34763.1"/>
    <property type="molecule type" value="Transcribed_RNA"/>
</dbReference>
<dbReference type="PANTHER" id="PTHR45931">
    <property type="entry name" value="SI:CH211-59O9.10"/>
    <property type="match status" value="1"/>
</dbReference>
<dbReference type="FunFam" id="3.30.40.10:FF:000127">
    <property type="entry name" value="E3 ubiquitin-protein ligase RNF181"/>
    <property type="match status" value="1"/>
</dbReference>
<accession>A0A2P2MX03</accession>
<dbReference type="AlphaFoldDB" id="A0A2P2MX03"/>
<comment type="catalytic activity">
    <reaction evidence="1">
        <text>S-ubiquitinyl-[E2 ubiquitin-conjugating enzyme]-L-cysteine + [acceptor protein]-L-lysine = [E2 ubiquitin-conjugating enzyme]-L-cysteine + N(6)-ubiquitinyl-[acceptor protein]-L-lysine.</text>
        <dbReference type="EC" id="2.3.2.27"/>
    </reaction>
</comment>
<keyword evidence="6" id="KW-0833">Ubl conjugation pathway</keyword>
<keyword evidence="3" id="KW-0808">Transferase</keyword>
<protein>
    <recommendedName>
        <fullName evidence="2">RING-type E3 ubiquitin transferase</fullName>
        <ecNumber evidence="2">2.3.2.27</ecNumber>
    </recommendedName>
</protein>
<evidence type="ECO:0000313" key="10">
    <source>
        <dbReference type="EMBL" id="MBX34763.1"/>
    </source>
</evidence>
<keyword evidence="7" id="KW-0862">Zinc</keyword>
<dbReference type="GO" id="GO:0006511">
    <property type="term" value="P:ubiquitin-dependent protein catabolic process"/>
    <property type="evidence" value="ECO:0007669"/>
    <property type="project" value="TreeGrafter"/>
</dbReference>
<evidence type="ECO:0000256" key="6">
    <source>
        <dbReference type="ARBA" id="ARBA00022786"/>
    </source>
</evidence>
<keyword evidence="4" id="KW-0479">Metal-binding</keyword>
<name>A0A2P2MX03_RHIMU</name>
<organism evidence="10">
    <name type="scientific">Rhizophora mucronata</name>
    <name type="common">Asiatic mangrove</name>
    <dbReference type="NCBI Taxonomy" id="61149"/>
    <lineage>
        <taxon>Eukaryota</taxon>
        <taxon>Viridiplantae</taxon>
        <taxon>Streptophyta</taxon>
        <taxon>Embryophyta</taxon>
        <taxon>Tracheophyta</taxon>
        <taxon>Spermatophyta</taxon>
        <taxon>Magnoliopsida</taxon>
        <taxon>eudicotyledons</taxon>
        <taxon>Gunneridae</taxon>
        <taxon>Pentapetalae</taxon>
        <taxon>rosids</taxon>
        <taxon>fabids</taxon>
        <taxon>Malpighiales</taxon>
        <taxon>Rhizophoraceae</taxon>
        <taxon>Rhizophora</taxon>
    </lineage>
</organism>
<dbReference type="GO" id="GO:0061630">
    <property type="term" value="F:ubiquitin protein ligase activity"/>
    <property type="evidence" value="ECO:0007669"/>
    <property type="project" value="UniProtKB-EC"/>
</dbReference>
<proteinExistence type="predicted"/>
<evidence type="ECO:0000256" key="4">
    <source>
        <dbReference type="ARBA" id="ARBA00022723"/>
    </source>
</evidence>
<dbReference type="PROSITE" id="PS50089">
    <property type="entry name" value="ZF_RING_2"/>
    <property type="match status" value="1"/>
</dbReference>
<dbReference type="PANTHER" id="PTHR45931:SF3">
    <property type="entry name" value="RING ZINC FINGER-CONTAINING PROTEIN"/>
    <property type="match status" value="1"/>
</dbReference>
<evidence type="ECO:0000256" key="2">
    <source>
        <dbReference type="ARBA" id="ARBA00012483"/>
    </source>
</evidence>
<dbReference type="GO" id="GO:0016567">
    <property type="term" value="P:protein ubiquitination"/>
    <property type="evidence" value="ECO:0007669"/>
    <property type="project" value="UniProtKB-ARBA"/>
</dbReference>
<keyword evidence="5 8" id="KW-0863">Zinc-finger</keyword>
<dbReference type="Pfam" id="PF13639">
    <property type="entry name" value="zf-RING_2"/>
    <property type="match status" value="1"/>
</dbReference>
<dbReference type="CDD" id="cd16454">
    <property type="entry name" value="RING-H2_PA-TM-RING"/>
    <property type="match status" value="1"/>
</dbReference>
<dbReference type="GO" id="GO:0008270">
    <property type="term" value="F:zinc ion binding"/>
    <property type="evidence" value="ECO:0007669"/>
    <property type="project" value="UniProtKB-KW"/>
</dbReference>
<evidence type="ECO:0000256" key="7">
    <source>
        <dbReference type="ARBA" id="ARBA00022833"/>
    </source>
</evidence>
<sequence>MASSDSDTPMDVAEARARVQRLAMPLIGIRLAGLLDVGYGFEESGPLPASKASIDAMHRTILTEEDQAKDCSICLDEICVGGEVTEMPCKHGFHFGCIEKWLKVRGSCPVCRFLMPVDDGVGGEDGRRRISTWLLINGDISEPVDDSDLGSADSRVDTT</sequence>
<dbReference type="SUPFAM" id="SSF57850">
    <property type="entry name" value="RING/U-box"/>
    <property type="match status" value="1"/>
</dbReference>
<evidence type="ECO:0000256" key="8">
    <source>
        <dbReference type="PROSITE-ProRule" id="PRU00175"/>
    </source>
</evidence>